<protein>
    <submittedName>
        <fullName evidence="1">Uncharacterized protein</fullName>
    </submittedName>
</protein>
<name>A0ABW8U9Y4_9LACO</name>
<organism evidence="1 2">
    <name type="scientific">Loigolactobacillus zhaoyuanensis</name>
    <dbReference type="NCBI Taxonomy" id="2486017"/>
    <lineage>
        <taxon>Bacteria</taxon>
        <taxon>Bacillati</taxon>
        <taxon>Bacillota</taxon>
        <taxon>Bacilli</taxon>
        <taxon>Lactobacillales</taxon>
        <taxon>Lactobacillaceae</taxon>
        <taxon>Loigolactobacillus</taxon>
    </lineage>
</organism>
<reference evidence="1 2" key="1">
    <citation type="submission" date="2024-08" db="EMBL/GenBank/DDBJ databases">
        <authorList>
            <person name="Arias E."/>
        </authorList>
    </citation>
    <scope>NUCLEOTIDE SEQUENCE [LARGE SCALE GENOMIC DNA]</scope>
    <source>
        <strain evidence="1 2">FAM 25317</strain>
    </source>
</reference>
<accession>A0ABW8U9Y4</accession>
<dbReference type="EMBL" id="JBGQPK010000007">
    <property type="protein sequence ID" value="MFL2028627.1"/>
    <property type="molecule type" value="Genomic_DNA"/>
</dbReference>
<evidence type="ECO:0000313" key="1">
    <source>
        <dbReference type="EMBL" id="MFL2028627.1"/>
    </source>
</evidence>
<dbReference type="RefSeq" id="WP_407136991.1">
    <property type="nucleotide sequence ID" value="NZ_JBGQPK010000007.1"/>
</dbReference>
<gene>
    <name evidence="1" type="ORF">ACEN34_03245</name>
</gene>
<proteinExistence type="predicted"/>
<sequence length="173" mass="19800">MQTQRRELKNKQHKLLVYLSDLYTQHTENGSDKKHQVGTEVATCQLCHEIKVMHEIIDEISEELKQTEAPQPRRRRRRKTAVPDSQLSVYCLSMQNGSNFFVRATDLTAAIDFLVPQQKNIMAYTTVAPALYATISLNDQSGIKNIDQLVEKLPDFTGVITTRLFQKTPAMSY</sequence>
<evidence type="ECO:0000313" key="2">
    <source>
        <dbReference type="Proteomes" id="UP001625389"/>
    </source>
</evidence>
<comment type="caution">
    <text evidence="1">The sequence shown here is derived from an EMBL/GenBank/DDBJ whole genome shotgun (WGS) entry which is preliminary data.</text>
</comment>
<dbReference type="Proteomes" id="UP001625389">
    <property type="component" value="Unassembled WGS sequence"/>
</dbReference>
<keyword evidence="2" id="KW-1185">Reference proteome</keyword>